<dbReference type="InterPro" id="IPR015943">
    <property type="entry name" value="WD40/YVTN_repeat-like_dom_sf"/>
</dbReference>
<accession>A0A8K0JEE0</accession>
<proteinExistence type="predicted"/>
<dbReference type="PRINTS" id="PR00320">
    <property type="entry name" value="GPROTEINBRPT"/>
</dbReference>
<dbReference type="SMART" id="SM00320">
    <property type="entry name" value="WD40"/>
    <property type="match status" value="5"/>
</dbReference>
<name>A0A8K0JEE0_9TREE</name>
<evidence type="ECO:0000313" key="7">
    <source>
        <dbReference type="Proteomes" id="UP000812966"/>
    </source>
</evidence>
<feature type="repeat" description="WD" evidence="4">
    <location>
        <begin position="234"/>
        <end position="275"/>
    </location>
</feature>
<evidence type="ECO:0000256" key="3">
    <source>
        <dbReference type="ARBA" id="ARBA00022737"/>
    </source>
</evidence>
<organism evidence="6 7">
    <name type="scientific">Filobasidium floriforme</name>
    <dbReference type="NCBI Taxonomy" id="5210"/>
    <lineage>
        <taxon>Eukaryota</taxon>
        <taxon>Fungi</taxon>
        <taxon>Dikarya</taxon>
        <taxon>Basidiomycota</taxon>
        <taxon>Agaricomycotina</taxon>
        <taxon>Tremellomycetes</taxon>
        <taxon>Filobasidiales</taxon>
        <taxon>Filobasidiaceae</taxon>
        <taxon>Filobasidium</taxon>
    </lineage>
</organism>
<dbReference type="OrthoDB" id="308449at2759"/>
<dbReference type="PROSITE" id="PS50082">
    <property type="entry name" value="WD_REPEATS_2"/>
    <property type="match status" value="2"/>
</dbReference>
<reference evidence="6" key="1">
    <citation type="submission" date="2020-04" db="EMBL/GenBank/DDBJ databases">
        <title>Analysis of mating type loci in Filobasidium floriforme.</title>
        <authorList>
            <person name="Nowrousian M."/>
        </authorList>
    </citation>
    <scope>NUCLEOTIDE SEQUENCE</scope>
    <source>
        <strain evidence="6">CBS 6242</strain>
    </source>
</reference>
<keyword evidence="7" id="KW-1185">Reference proteome</keyword>
<evidence type="ECO:0000256" key="2">
    <source>
        <dbReference type="ARBA" id="ARBA00022574"/>
    </source>
</evidence>
<sequence length="535" mass="58632">MPKSKSTPKPSGRANPLAKKNKVKRPQVQVTYEDGQSRPNVLSVPRKAKDVKGKGKDVVEPESEVEEDEDEEEDVKPIIVKEEDGDFQTAFEQSVSSTTSGTSSADFIIIAGSYEKNLYGIEGTFISPLNEDGTHDTGAGPELKLVPSFIFPAHLACIKSLSVSQGAKWLVTGSDDEYIKVWDLRRRKEIGMLNQHVGTITSLTFPSPSHLLSTSEDATITVFRTRDWVPLRTLKGHTGRVNSVDVHPSGKVALSVGKDGTLRMWDLMRGRGASSLGLGFEAELVRFSKSGKTFAILGYGGIEIYTIGMKKVATLTHPKRKRLHDIRFGSVTSPEGEDVELLFTGTEDGKVYTWELKEDRAEQVDGEGEGEGAGEVCVLKGIFGGHSNRVKNVDFLITKRPSPHSPLPIIVTVSSDGKMNVHDVTAIFKISSTDQEIEPMASYDTAGSRLVCCRVAEVKRTVKQIKQEADVKAEQVKKEEPGSGAQLRFKDDDGGDDEDGNGDDGAEVDGMDEDEVEQEEEDEEEEELEDEVEEE</sequence>
<feature type="repeat" description="WD" evidence="4">
    <location>
        <begin position="151"/>
        <end position="192"/>
    </location>
</feature>
<feature type="region of interest" description="Disordered" evidence="5">
    <location>
        <begin position="1"/>
        <end position="74"/>
    </location>
</feature>
<dbReference type="PROSITE" id="PS50294">
    <property type="entry name" value="WD_REPEATS_REGION"/>
    <property type="match status" value="2"/>
</dbReference>
<evidence type="ECO:0000256" key="5">
    <source>
        <dbReference type="SAM" id="MobiDB-lite"/>
    </source>
</evidence>
<dbReference type="SUPFAM" id="SSF50978">
    <property type="entry name" value="WD40 repeat-like"/>
    <property type="match status" value="1"/>
</dbReference>
<dbReference type="GO" id="GO:0042254">
    <property type="term" value="P:ribosome biogenesis"/>
    <property type="evidence" value="ECO:0007669"/>
    <property type="project" value="UniProtKB-KW"/>
</dbReference>
<evidence type="ECO:0008006" key="8">
    <source>
        <dbReference type="Google" id="ProtNLM"/>
    </source>
</evidence>
<keyword evidence="3" id="KW-0677">Repeat</keyword>
<gene>
    <name evidence="6" type="ORF">FFLO_06879</name>
</gene>
<feature type="compositionally biased region" description="Acidic residues" evidence="5">
    <location>
        <begin position="493"/>
        <end position="535"/>
    </location>
</feature>
<dbReference type="Pfam" id="PF00400">
    <property type="entry name" value="WD40"/>
    <property type="match status" value="3"/>
</dbReference>
<dbReference type="InterPro" id="IPR019775">
    <property type="entry name" value="WD40_repeat_CS"/>
</dbReference>
<comment type="caution">
    <text evidence="6">The sequence shown here is derived from an EMBL/GenBank/DDBJ whole genome shotgun (WGS) entry which is preliminary data.</text>
</comment>
<feature type="compositionally biased region" description="Basic and acidic residues" evidence="5">
    <location>
        <begin position="47"/>
        <end position="59"/>
    </location>
</feature>
<dbReference type="EMBL" id="JABELV010000277">
    <property type="protein sequence ID" value="KAG7527495.1"/>
    <property type="molecule type" value="Genomic_DNA"/>
</dbReference>
<dbReference type="PANTHER" id="PTHR44675">
    <property type="entry name" value="PAK1 INTERACTING PROTEIN 1"/>
    <property type="match status" value="1"/>
</dbReference>
<dbReference type="Gene3D" id="2.130.10.10">
    <property type="entry name" value="YVTN repeat-like/Quinoprotein amine dehydrogenase"/>
    <property type="match status" value="2"/>
</dbReference>
<dbReference type="InterPro" id="IPR036322">
    <property type="entry name" value="WD40_repeat_dom_sf"/>
</dbReference>
<keyword evidence="1" id="KW-0690">Ribosome biogenesis</keyword>
<evidence type="ECO:0000313" key="6">
    <source>
        <dbReference type="EMBL" id="KAG7527495.1"/>
    </source>
</evidence>
<feature type="compositionally biased region" description="Acidic residues" evidence="5">
    <location>
        <begin position="60"/>
        <end position="74"/>
    </location>
</feature>
<dbReference type="PROSITE" id="PS00678">
    <property type="entry name" value="WD_REPEATS_1"/>
    <property type="match status" value="2"/>
</dbReference>
<dbReference type="AlphaFoldDB" id="A0A8K0JEE0"/>
<dbReference type="InterPro" id="IPR051959">
    <property type="entry name" value="PAK1-Kinase_Regulator"/>
</dbReference>
<evidence type="ECO:0000256" key="4">
    <source>
        <dbReference type="PROSITE-ProRule" id="PRU00221"/>
    </source>
</evidence>
<evidence type="ECO:0000256" key="1">
    <source>
        <dbReference type="ARBA" id="ARBA00022517"/>
    </source>
</evidence>
<dbReference type="PANTHER" id="PTHR44675:SF1">
    <property type="entry name" value="P21-ACTIVATED PROTEIN KINASE-INTERACTING PROTEIN 1"/>
    <property type="match status" value="1"/>
</dbReference>
<feature type="region of interest" description="Disordered" evidence="5">
    <location>
        <begin position="473"/>
        <end position="535"/>
    </location>
</feature>
<protein>
    <recommendedName>
        <fullName evidence="8">WD40 repeat-like protein</fullName>
    </recommendedName>
</protein>
<dbReference type="InterPro" id="IPR020472">
    <property type="entry name" value="WD40_PAC1"/>
</dbReference>
<dbReference type="Proteomes" id="UP000812966">
    <property type="component" value="Unassembled WGS sequence"/>
</dbReference>
<dbReference type="InterPro" id="IPR001680">
    <property type="entry name" value="WD40_rpt"/>
</dbReference>
<keyword evidence="2 4" id="KW-0853">WD repeat</keyword>